<gene>
    <name evidence="2" type="ORF">EVAR_83325_1</name>
</gene>
<evidence type="ECO:0000313" key="2">
    <source>
        <dbReference type="EMBL" id="GBP42807.1"/>
    </source>
</evidence>
<name>A0A4C1VY97_EUMVA</name>
<comment type="caution">
    <text evidence="2">The sequence shown here is derived from an EMBL/GenBank/DDBJ whole genome shotgun (WGS) entry which is preliminary data.</text>
</comment>
<evidence type="ECO:0000313" key="3">
    <source>
        <dbReference type="Proteomes" id="UP000299102"/>
    </source>
</evidence>
<dbReference type="AlphaFoldDB" id="A0A4C1VY97"/>
<evidence type="ECO:0000256" key="1">
    <source>
        <dbReference type="SAM" id="MobiDB-lite"/>
    </source>
</evidence>
<dbReference type="EMBL" id="BGZK01000424">
    <property type="protein sequence ID" value="GBP42807.1"/>
    <property type="molecule type" value="Genomic_DNA"/>
</dbReference>
<accession>A0A4C1VY97</accession>
<sequence>MKTSRQRYIDAAKGQPSVRTEHRRYRSRETVLRSIVPGISITTSDHNRTDTVKRTKLCRSELSVNDVMHRHNALRPFPLFCGVPILRHCDAFVTNFSTAEFRAL</sequence>
<protein>
    <submittedName>
        <fullName evidence="2">Uncharacterized protein</fullName>
    </submittedName>
</protein>
<reference evidence="2 3" key="1">
    <citation type="journal article" date="2019" name="Commun. Biol.">
        <title>The bagworm genome reveals a unique fibroin gene that provides high tensile strength.</title>
        <authorList>
            <person name="Kono N."/>
            <person name="Nakamura H."/>
            <person name="Ohtoshi R."/>
            <person name="Tomita M."/>
            <person name="Numata K."/>
            <person name="Arakawa K."/>
        </authorList>
    </citation>
    <scope>NUCLEOTIDE SEQUENCE [LARGE SCALE GENOMIC DNA]</scope>
</reference>
<dbReference type="Proteomes" id="UP000299102">
    <property type="component" value="Unassembled WGS sequence"/>
</dbReference>
<organism evidence="2 3">
    <name type="scientific">Eumeta variegata</name>
    <name type="common">Bagworm moth</name>
    <name type="synonym">Eumeta japonica</name>
    <dbReference type="NCBI Taxonomy" id="151549"/>
    <lineage>
        <taxon>Eukaryota</taxon>
        <taxon>Metazoa</taxon>
        <taxon>Ecdysozoa</taxon>
        <taxon>Arthropoda</taxon>
        <taxon>Hexapoda</taxon>
        <taxon>Insecta</taxon>
        <taxon>Pterygota</taxon>
        <taxon>Neoptera</taxon>
        <taxon>Endopterygota</taxon>
        <taxon>Lepidoptera</taxon>
        <taxon>Glossata</taxon>
        <taxon>Ditrysia</taxon>
        <taxon>Tineoidea</taxon>
        <taxon>Psychidae</taxon>
        <taxon>Oiketicinae</taxon>
        <taxon>Eumeta</taxon>
    </lineage>
</organism>
<feature type="region of interest" description="Disordered" evidence="1">
    <location>
        <begin position="1"/>
        <end position="26"/>
    </location>
</feature>
<proteinExistence type="predicted"/>
<keyword evidence="3" id="KW-1185">Reference proteome</keyword>